<evidence type="ECO:0008006" key="3">
    <source>
        <dbReference type="Google" id="ProtNLM"/>
    </source>
</evidence>
<comment type="caution">
    <text evidence="1">The sequence shown here is derived from an EMBL/GenBank/DDBJ whole genome shotgun (WGS) entry which is preliminary data.</text>
</comment>
<dbReference type="EMBL" id="BDGG01000005">
    <property type="protein sequence ID" value="GAU99149.1"/>
    <property type="molecule type" value="Genomic_DNA"/>
</dbReference>
<dbReference type="InterPro" id="IPR011992">
    <property type="entry name" value="EF-hand-dom_pair"/>
</dbReference>
<reference evidence="1 2" key="1">
    <citation type="journal article" date="2016" name="Nat. Commun.">
        <title>Extremotolerant tardigrade genome and improved radiotolerance of human cultured cells by tardigrade-unique protein.</title>
        <authorList>
            <person name="Hashimoto T."/>
            <person name="Horikawa D.D."/>
            <person name="Saito Y."/>
            <person name="Kuwahara H."/>
            <person name="Kozuka-Hata H."/>
            <person name="Shin-I T."/>
            <person name="Minakuchi Y."/>
            <person name="Ohishi K."/>
            <person name="Motoyama A."/>
            <person name="Aizu T."/>
            <person name="Enomoto A."/>
            <person name="Kondo K."/>
            <person name="Tanaka S."/>
            <person name="Hara Y."/>
            <person name="Koshikawa S."/>
            <person name="Sagara H."/>
            <person name="Miura T."/>
            <person name="Yokobori S."/>
            <person name="Miyagawa K."/>
            <person name="Suzuki Y."/>
            <person name="Kubo T."/>
            <person name="Oyama M."/>
            <person name="Kohara Y."/>
            <person name="Fujiyama A."/>
            <person name="Arakawa K."/>
            <person name="Katayama T."/>
            <person name="Toyoda A."/>
            <person name="Kunieda T."/>
        </authorList>
    </citation>
    <scope>NUCLEOTIDE SEQUENCE [LARGE SCALE GENOMIC DNA]</scope>
    <source>
        <strain evidence="1 2">YOKOZUNA-1</strain>
    </source>
</reference>
<accession>A0A1D1VBZ1</accession>
<sequence length="135" mass="15881">MAFWMLKRDATKMTREEAELLLTRFFADDLIQSHITSDVKGLVQYLDREGDDTVRYEDFFGILKKKPKTLEDYERQAEVQKRVRRVFSMTFSDLDLASSWAFSVYHCKCWPSCGPYCRQMSSCIRDCFHACCGVM</sequence>
<dbReference type="SUPFAM" id="SSF47473">
    <property type="entry name" value="EF-hand"/>
    <property type="match status" value="1"/>
</dbReference>
<dbReference type="Proteomes" id="UP000186922">
    <property type="component" value="Unassembled WGS sequence"/>
</dbReference>
<evidence type="ECO:0000313" key="2">
    <source>
        <dbReference type="Proteomes" id="UP000186922"/>
    </source>
</evidence>
<dbReference type="AlphaFoldDB" id="A0A1D1VBZ1"/>
<name>A0A1D1VBZ1_RAMVA</name>
<organism evidence="1 2">
    <name type="scientific">Ramazzottius varieornatus</name>
    <name type="common">Water bear</name>
    <name type="synonym">Tardigrade</name>
    <dbReference type="NCBI Taxonomy" id="947166"/>
    <lineage>
        <taxon>Eukaryota</taxon>
        <taxon>Metazoa</taxon>
        <taxon>Ecdysozoa</taxon>
        <taxon>Tardigrada</taxon>
        <taxon>Eutardigrada</taxon>
        <taxon>Parachela</taxon>
        <taxon>Hypsibioidea</taxon>
        <taxon>Ramazzottiidae</taxon>
        <taxon>Ramazzottius</taxon>
    </lineage>
</organism>
<proteinExistence type="predicted"/>
<keyword evidence="2" id="KW-1185">Reference proteome</keyword>
<gene>
    <name evidence="1" type="primary">RvY_10190-1</name>
    <name evidence="1" type="synonym">RvY_10190.1</name>
    <name evidence="1" type="ORF">RvY_10190</name>
</gene>
<evidence type="ECO:0000313" key="1">
    <source>
        <dbReference type="EMBL" id="GAU99149.1"/>
    </source>
</evidence>
<protein>
    <recommendedName>
        <fullName evidence="3">EF-hand domain-containing protein</fullName>
    </recommendedName>
</protein>